<dbReference type="FunFam" id="3.40.50.1010:FF:000001">
    <property type="entry name" value="DNA polymerase I"/>
    <property type="match status" value="1"/>
</dbReference>
<dbReference type="SUPFAM" id="SSF56672">
    <property type="entry name" value="DNA/RNA polymerases"/>
    <property type="match status" value="1"/>
</dbReference>
<evidence type="ECO:0000259" key="20">
    <source>
        <dbReference type="SMART" id="SM00482"/>
    </source>
</evidence>
<dbReference type="CDD" id="cd06140">
    <property type="entry name" value="DNA_polA_I_Bacillus_like_exo"/>
    <property type="match status" value="1"/>
</dbReference>
<proteinExistence type="inferred from homology"/>
<dbReference type="SMART" id="SM00474">
    <property type="entry name" value="35EXOc"/>
    <property type="match status" value="1"/>
</dbReference>
<reference evidence="21 22" key="1">
    <citation type="submission" date="2019-12" db="EMBL/GenBank/DDBJ databases">
        <title>Whole-genome analyses of novel actinobacteria.</title>
        <authorList>
            <person name="Sahin N."/>
            <person name="Saygin H."/>
        </authorList>
    </citation>
    <scope>NUCLEOTIDE SEQUENCE [LARGE SCALE GENOMIC DNA]</scope>
    <source>
        <strain evidence="21 22">KC615</strain>
    </source>
</reference>
<comment type="caution">
    <text evidence="21">The sequence shown here is derived from an EMBL/GenBank/DDBJ whole genome shotgun (WGS) entry which is preliminary data.</text>
</comment>
<evidence type="ECO:0000256" key="15">
    <source>
        <dbReference type="ARBA" id="ARBA00049244"/>
    </source>
</evidence>
<evidence type="ECO:0000259" key="19">
    <source>
        <dbReference type="SMART" id="SM00475"/>
    </source>
</evidence>
<dbReference type="SUPFAM" id="SSF47807">
    <property type="entry name" value="5' to 3' exonuclease, C-terminal subdomain"/>
    <property type="match status" value="1"/>
</dbReference>
<dbReference type="NCBIfam" id="TIGR00593">
    <property type="entry name" value="pola"/>
    <property type="match status" value="1"/>
</dbReference>
<dbReference type="InterPro" id="IPR008918">
    <property type="entry name" value="HhH2"/>
</dbReference>
<dbReference type="SUPFAM" id="SSF53098">
    <property type="entry name" value="Ribonuclease H-like"/>
    <property type="match status" value="1"/>
</dbReference>
<dbReference type="InterPro" id="IPR043502">
    <property type="entry name" value="DNA/RNA_pol_sf"/>
</dbReference>
<evidence type="ECO:0000256" key="8">
    <source>
        <dbReference type="ARBA" id="ARBA00022722"/>
    </source>
</evidence>
<dbReference type="Gene3D" id="1.20.1060.10">
    <property type="entry name" value="Taq DNA Polymerase, Chain T, domain 4"/>
    <property type="match status" value="1"/>
</dbReference>
<dbReference type="SMART" id="SM00475">
    <property type="entry name" value="53EXOc"/>
    <property type="match status" value="1"/>
</dbReference>
<evidence type="ECO:0000313" key="22">
    <source>
        <dbReference type="Proteomes" id="UP000430692"/>
    </source>
</evidence>
<dbReference type="PROSITE" id="PS00447">
    <property type="entry name" value="DNA_POLYMERASE_A"/>
    <property type="match status" value="1"/>
</dbReference>
<evidence type="ECO:0000256" key="3">
    <source>
        <dbReference type="ARBA" id="ARBA00012417"/>
    </source>
</evidence>
<evidence type="ECO:0000313" key="21">
    <source>
        <dbReference type="EMBL" id="MXQ54081.1"/>
    </source>
</evidence>
<keyword evidence="5 17" id="KW-0808">Transferase</keyword>
<keyword evidence="13 17" id="KW-0238">DNA-binding</keyword>
<dbReference type="InterPro" id="IPR002562">
    <property type="entry name" value="3'-5'_exonuclease_dom"/>
</dbReference>
<comment type="catalytic activity">
    <reaction evidence="15 17">
        <text>DNA(n) + a 2'-deoxyribonucleoside 5'-triphosphate = DNA(n+1) + diphosphate</text>
        <dbReference type="Rhea" id="RHEA:22508"/>
        <dbReference type="Rhea" id="RHEA-COMP:17339"/>
        <dbReference type="Rhea" id="RHEA-COMP:17340"/>
        <dbReference type="ChEBI" id="CHEBI:33019"/>
        <dbReference type="ChEBI" id="CHEBI:61560"/>
        <dbReference type="ChEBI" id="CHEBI:173112"/>
        <dbReference type="EC" id="2.7.7.7"/>
    </reaction>
</comment>
<protein>
    <recommendedName>
        <fullName evidence="4 16">DNA polymerase I</fullName>
        <ecNumber evidence="3 16">2.7.7.7</ecNumber>
    </recommendedName>
</protein>
<evidence type="ECO:0000256" key="12">
    <source>
        <dbReference type="ARBA" id="ARBA00022932"/>
    </source>
</evidence>
<comment type="subunit">
    <text evidence="2 17">Single-chain monomer with multiple functions.</text>
</comment>
<dbReference type="EMBL" id="WUUL01000006">
    <property type="protein sequence ID" value="MXQ54081.1"/>
    <property type="molecule type" value="Genomic_DNA"/>
</dbReference>
<dbReference type="Gene3D" id="1.10.150.20">
    <property type="entry name" value="5' to 3' exonuclease, C-terminal subdomain"/>
    <property type="match status" value="2"/>
</dbReference>
<keyword evidence="7 17" id="KW-0235">DNA replication</keyword>
<keyword evidence="10" id="KW-0378">Hydrolase</keyword>
<evidence type="ECO:0000256" key="5">
    <source>
        <dbReference type="ARBA" id="ARBA00022679"/>
    </source>
</evidence>
<dbReference type="Gene3D" id="3.30.420.10">
    <property type="entry name" value="Ribonuclease H-like superfamily/Ribonuclease H"/>
    <property type="match status" value="1"/>
</dbReference>
<organism evidence="21 22">
    <name type="scientific">Shimazuella alba</name>
    <dbReference type="NCBI Taxonomy" id="2690964"/>
    <lineage>
        <taxon>Bacteria</taxon>
        <taxon>Bacillati</taxon>
        <taxon>Bacillota</taxon>
        <taxon>Bacilli</taxon>
        <taxon>Bacillales</taxon>
        <taxon>Thermoactinomycetaceae</taxon>
        <taxon>Shimazuella</taxon>
    </lineage>
</organism>
<dbReference type="PRINTS" id="PR00868">
    <property type="entry name" value="DNAPOLI"/>
</dbReference>
<dbReference type="AlphaFoldDB" id="A0A6I4VU89"/>
<dbReference type="RefSeq" id="WP_160801631.1">
    <property type="nucleotide sequence ID" value="NZ_WUUL01000006.1"/>
</dbReference>
<evidence type="ECO:0000259" key="18">
    <source>
        <dbReference type="SMART" id="SM00474"/>
    </source>
</evidence>
<dbReference type="GO" id="GO:0008408">
    <property type="term" value="F:3'-5' exonuclease activity"/>
    <property type="evidence" value="ECO:0007669"/>
    <property type="project" value="InterPro"/>
</dbReference>
<evidence type="ECO:0000256" key="1">
    <source>
        <dbReference type="ARBA" id="ARBA00007705"/>
    </source>
</evidence>
<evidence type="ECO:0000256" key="10">
    <source>
        <dbReference type="ARBA" id="ARBA00022801"/>
    </source>
</evidence>
<dbReference type="InterPro" id="IPR020045">
    <property type="entry name" value="DNA_polI_H3TH"/>
</dbReference>
<evidence type="ECO:0000256" key="17">
    <source>
        <dbReference type="RuleBase" id="RU004460"/>
    </source>
</evidence>
<dbReference type="FunFam" id="1.10.150.20:FF:000002">
    <property type="entry name" value="DNA polymerase I"/>
    <property type="match status" value="1"/>
</dbReference>
<dbReference type="Proteomes" id="UP000430692">
    <property type="component" value="Unassembled WGS sequence"/>
</dbReference>
<dbReference type="InterPro" id="IPR012337">
    <property type="entry name" value="RNaseH-like_sf"/>
</dbReference>
<dbReference type="CDD" id="cd09859">
    <property type="entry name" value="PIN_53EXO"/>
    <property type="match status" value="1"/>
</dbReference>
<gene>
    <name evidence="17 21" type="primary">polA</name>
    <name evidence="21" type="ORF">GSM42_10210</name>
</gene>
<evidence type="ECO:0000256" key="14">
    <source>
        <dbReference type="ARBA" id="ARBA00023204"/>
    </source>
</evidence>
<dbReference type="InterPro" id="IPR002298">
    <property type="entry name" value="DNA_polymerase_A"/>
</dbReference>
<dbReference type="InterPro" id="IPR001098">
    <property type="entry name" value="DNA-dir_DNA_pol_A_palm_dom"/>
</dbReference>
<dbReference type="EC" id="2.7.7.7" evidence="3 16"/>
<dbReference type="GO" id="GO:0006261">
    <property type="term" value="P:DNA-templated DNA replication"/>
    <property type="evidence" value="ECO:0007669"/>
    <property type="project" value="UniProtKB-UniRule"/>
</dbReference>
<accession>A0A6I4VU89</accession>
<keyword evidence="8" id="KW-0540">Nuclease</keyword>
<evidence type="ECO:0000256" key="16">
    <source>
        <dbReference type="NCBIfam" id="TIGR00593"/>
    </source>
</evidence>
<dbReference type="GO" id="GO:0003887">
    <property type="term" value="F:DNA-directed DNA polymerase activity"/>
    <property type="evidence" value="ECO:0007669"/>
    <property type="project" value="UniProtKB-UniRule"/>
</dbReference>
<keyword evidence="22" id="KW-1185">Reference proteome</keyword>
<evidence type="ECO:0000256" key="7">
    <source>
        <dbReference type="ARBA" id="ARBA00022705"/>
    </source>
</evidence>
<feature type="domain" description="5'-3' exonuclease" evidence="19">
    <location>
        <begin position="3"/>
        <end position="262"/>
    </location>
</feature>
<dbReference type="InterPro" id="IPR019760">
    <property type="entry name" value="DNA-dir_DNA_pol_A_CS"/>
</dbReference>
<evidence type="ECO:0000256" key="13">
    <source>
        <dbReference type="ARBA" id="ARBA00023125"/>
    </source>
</evidence>
<evidence type="ECO:0000256" key="9">
    <source>
        <dbReference type="ARBA" id="ARBA00022763"/>
    </source>
</evidence>
<dbReference type="InterPro" id="IPR002421">
    <property type="entry name" value="5-3_exonuclease"/>
</dbReference>
<dbReference type="SMR" id="A0A6I4VU89"/>
<keyword evidence="6 17" id="KW-0548">Nucleotidyltransferase</keyword>
<dbReference type="GO" id="GO:0003677">
    <property type="term" value="F:DNA binding"/>
    <property type="evidence" value="ECO:0007669"/>
    <property type="project" value="UniProtKB-UniRule"/>
</dbReference>
<dbReference type="Pfam" id="PF22619">
    <property type="entry name" value="DNA_polI_exo1"/>
    <property type="match status" value="1"/>
</dbReference>
<evidence type="ECO:0000256" key="4">
    <source>
        <dbReference type="ARBA" id="ARBA00020311"/>
    </source>
</evidence>
<dbReference type="FunFam" id="1.10.150.20:FF:000003">
    <property type="entry name" value="DNA polymerase I"/>
    <property type="match status" value="1"/>
</dbReference>
<dbReference type="GO" id="GO:0008409">
    <property type="term" value="F:5'-3' exonuclease activity"/>
    <property type="evidence" value="ECO:0007669"/>
    <property type="project" value="InterPro"/>
</dbReference>
<name>A0A6I4VU89_9BACL</name>
<dbReference type="InterPro" id="IPR036279">
    <property type="entry name" value="5-3_exonuclease_C_sf"/>
</dbReference>
<dbReference type="SMART" id="SM00482">
    <property type="entry name" value="POLAc"/>
    <property type="match status" value="1"/>
</dbReference>
<comment type="similarity">
    <text evidence="1 17">Belongs to the DNA polymerase type-A family.</text>
</comment>
<dbReference type="CDD" id="cd08637">
    <property type="entry name" value="DNA_pol_A_pol_I_C"/>
    <property type="match status" value="1"/>
</dbReference>
<keyword evidence="12 17" id="KW-0239">DNA-directed DNA polymerase</keyword>
<dbReference type="Gene3D" id="3.40.50.1010">
    <property type="entry name" value="5'-nuclease"/>
    <property type="match status" value="1"/>
</dbReference>
<dbReference type="Pfam" id="PF02739">
    <property type="entry name" value="5_3_exonuc_N"/>
    <property type="match status" value="1"/>
</dbReference>
<dbReference type="PANTHER" id="PTHR10133:SF27">
    <property type="entry name" value="DNA POLYMERASE NU"/>
    <property type="match status" value="1"/>
</dbReference>
<dbReference type="Gene3D" id="3.30.70.370">
    <property type="match status" value="1"/>
</dbReference>
<dbReference type="FunFam" id="1.20.1060.10:FF:000001">
    <property type="entry name" value="DNA polymerase I"/>
    <property type="match status" value="1"/>
</dbReference>
<feature type="domain" description="DNA-directed DNA polymerase family A palm" evidence="20">
    <location>
        <begin position="644"/>
        <end position="851"/>
    </location>
</feature>
<keyword evidence="9 17" id="KW-0227">DNA damage</keyword>
<dbReference type="InterPro" id="IPR020046">
    <property type="entry name" value="5-3_exonucl_a-hlix_arch_N"/>
</dbReference>
<dbReference type="Pfam" id="PF01367">
    <property type="entry name" value="5_3_exonuc"/>
    <property type="match status" value="1"/>
</dbReference>
<dbReference type="InterPro" id="IPR018320">
    <property type="entry name" value="DNA_polymerase_1"/>
</dbReference>
<evidence type="ECO:0000256" key="11">
    <source>
        <dbReference type="ARBA" id="ARBA00022839"/>
    </source>
</evidence>
<dbReference type="GO" id="GO:0006302">
    <property type="term" value="P:double-strand break repair"/>
    <property type="evidence" value="ECO:0007669"/>
    <property type="project" value="TreeGrafter"/>
</dbReference>
<sequence>MLKKLMLIDGNSILYRAFFALPLLSNSTGVHTNAAYGFAMMLVKVLEEEKPTHVLVAFDIGKTTFRHKDYESYKGKRDKTPSELAEQIPLVYELLEAFSIQTYGQAGFEADDIIGTLAVEAEREQVSTVIVSGDKDLFQLIGDHVTVLHTRKGVTEMDRYDEAALRERYGLAPSQIVDLKGLMGDPSDNIPGIAGVGEKTALKLLAKFPTVEEIIAHPDAFSGKKLQEKLREFADDAILSKKLATIHTEVPLPFSFDELELRDIQKDKVASVFSRLEFRTLIDRIDKSPLFSSSDNEETEVLVEEHEYVQITPENQGEWEKIFHYSPLALQIETDIDNPHHAGITGIALSHKDDNLFVPLEVAKDWGPFQSWLQDNQQKKVVYDLKRCKILLEREGMKVAGFSFDVLLAAYVLNPSETKLELSDLALQQSIGYLPSDDEAYGKGAKKRPLALEPLAVHVTKKSAKLLALYHRYEEQLEKNDLTKLLYELEMPLASVLADMEMIGVKVDKSKLEELGITFKEKIERLEKEITDLAGTSFNINSPKQLSEILFEKLGLPVIKKTKTGYSTGADVLEKLAPQHEIVEKILHYRQVGKLYSTYIEGLKKEISPDGKIHTRFNQTIAATGRLSSTEPNLQNIPIRLEEGRQIRQVFVPSQDDWSILAADYSQVELRILAHLCRDPILQKAFLEDRDIHTQTAMDVFAVEAEEVSSLMRSKAKAVNFGIVYGISAFGLSQNINIPQKEAKEFIDRYFATYPNVRQFMDDVVVDARKQGYVTTLLNRRRYLPDINASQFNARSFAERTAMNTPIQGSAADIIKNAMVNLSREMDKRKLKSKMLLQVHDELIFEVPAEELEEMKSLVRVQMENAVQLSVPLKVDVNIGKSWYEAK</sequence>
<feature type="domain" description="3'-5' exonuclease" evidence="18">
    <location>
        <begin position="310"/>
        <end position="478"/>
    </location>
</feature>
<evidence type="ECO:0000256" key="6">
    <source>
        <dbReference type="ARBA" id="ARBA00022695"/>
    </source>
</evidence>
<dbReference type="PANTHER" id="PTHR10133">
    <property type="entry name" value="DNA POLYMERASE I"/>
    <property type="match status" value="1"/>
</dbReference>
<dbReference type="InterPro" id="IPR054690">
    <property type="entry name" value="DNA_polI_exonuclease"/>
</dbReference>
<dbReference type="SUPFAM" id="SSF88723">
    <property type="entry name" value="PIN domain-like"/>
    <property type="match status" value="1"/>
</dbReference>
<dbReference type="CDD" id="cd09898">
    <property type="entry name" value="H3TH_53EXO"/>
    <property type="match status" value="1"/>
</dbReference>
<keyword evidence="14 17" id="KW-0234">DNA repair</keyword>
<dbReference type="NCBIfam" id="NF004397">
    <property type="entry name" value="PRK05755.1"/>
    <property type="match status" value="1"/>
</dbReference>
<dbReference type="SMART" id="SM00279">
    <property type="entry name" value="HhH2"/>
    <property type="match status" value="1"/>
</dbReference>
<dbReference type="InterPro" id="IPR036397">
    <property type="entry name" value="RNaseH_sf"/>
</dbReference>
<keyword evidence="11" id="KW-0269">Exonuclease</keyword>
<evidence type="ECO:0000256" key="2">
    <source>
        <dbReference type="ARBA" id="ARBA00011541"/>
    </source>
</evidence>
<dbReference type="InterPro" id="IPR029060">
    <property type="entry name" value="PIN-like_dom_sf"/>
</dbReference>
<dbReference type="Pfam" id="PF00476">
    <property type="entry name" value="DNA_pol_A"/>
    <property type="match status" value="1"/>
</dbReference>